<accession>A0A1S1HHL9</accession>
<evidence type="ECO:0000313" key="3">
    <source>
        <dbReference type="Proteomes" id="UP000179467"/>
    </source>
</evidence>
<dbReference type="RefSeq" id="WP_015460384.1">
    <property type="nucleotide sequence ID" value="NZ_MIPT01000001.1"/>
</dbReference>
<keyword evidence="1" id="KW-0812">Transmembrane</keyword>
<keyword evidence="3" id="KW-1185">Reference proteome</keyword>
<sequence>MKTRILLWKLHRWIGLACAMPFALLAVTGLGLLICHATETAAGPRLDRPVTTLAGVDVAISALRARYGDTSLGLILPAPDPRHAWQASVHAADGEPLTVALDPQSGQIFPPVPAGSAARDILLAVHNSLLLGLGGKAIALLTAIALIMLAISGFAIMRRRLRTLTSAPWHSPSPLAGLHKWTGLVVMIFLFLSASSGFLLLGFKTLGEFSRPGRPNTAMARPISDVPRAPLRPMLESALNAHPGAELLGIMPGHGAEPVAVMLLVRDAAPWGKSVTVRFDGQSGVMAPARPVPAFMKLMIAAKSLHTGLWDRSVMLGLYLLAATLCVILLVTGPWLWWQRGPTKRHAR</sequence>
<comment type="caution">
    <text evidence="2">The sequence shown here is derived from an EMBL/GenBank/DDBJ whole genome shotgun (WGS) entry which is preliminary data.</text>
</comment>
<dbReference type="PANTHER" id="PTHR34219">
    <property type="entry name" value="IRON-REGULATED INNER MEMBRANE PROTEIN-RELATED"/>
    <property type="match status" value="1"/>
</dbReference>
<organism evidence="2 3">
    <name type="scientific">Edaphosphingomonas haloaromaticamans</name>
    <dbReference type="NCBI Taxonomy" id="653954"/>
    <lineage>
        <taxon>Bacteria</taxon>
        <taxon>Pseudomonadati</taxon>
        <taxon>Pseudomonadota</taxon>
        <taxon>Alphaproteobacteria</taxon>
        <taxon>Sphingomonadales</taxon>
        <taxon>Rhizorhabdaceae</taxon>
        <taxon>Edaphosphingomonas</taxon>
    </lineage>
</organism>
<feature type="transmembrane region" description="Helical" evidence="1">
    <location>
        <begin position="316"/>
        <end position="338"/>
    </location>
</feature>
<feature type="transmembrane region" description="Helical" evidence="1">
    <location>
        <begin position="137"/>
        <end position="157"/>
    </location>
</feature>
<protein>
    <recommendedName>
        <fullName evidence="4">PepSY-associated TM helix</fullName>
    </recommendedName>
</protein>
<dbReference type="Proteomes" id="UP000179467">
    <property type="component" value="Unassembled WGS sequence"/>
</dbReference>
<evidence type="ECO:0008006" key="4">
    <source>
        <dbReference type="Google" id="ProtNLM"/>
    </source>
</evidence>
<keyword evidence="1" id="KW-0472">Membrane</keyword>
<gene>
    <name evidence="2" type="ORF">BHE75_02004</name>
</gene>
<proteinExistence type="predicted"/>
<dbReference type="Pfam" id="PF03929">
    <property type="entry name" value="PepSY_TM"/>
    <property type="match status" value="1"/>
</dbReference>
<feature type="transmembrane region" description="Helical" evidence="1">
    <location>
        <begin position="178"/>
        <end position="203"/>
    </location>
</feature>
<name>A0A1S1HHL9_9SPHN</name>
<evidence type="ECO:0000256" key="1">
    <source>
        <dbReference type="SAM" id="Phobius"/>
    </source>
</evidence>
<dbReference type="EMBL" id="MIPT01000001">
    <property type="protein sequence ID" value="OHT20010.1"/>
    <property type="molecule type" value="Genomic_DNA"/>
</dbReference>
<dbReference type="InterPro" id="IPR005625">
    <property type="entry name" value="PepSY-ass_TM"/>
</dbReference>
<reference evidence="2 3" key="1">
    <citation type="submission" date="2016-09" db="EMBL/GenBank/DDBJ databases">
        <title>Metabolic pathway, cell adaptation mechanisms and a novel monoxygenase revealed through proteogenomic-transcription analysis of a Sphingomonas haloaromaticamans strain degrading the fungicide ortho-phenylphenol.</title>
        <authorList>
            <person name="Perruchon C."/>
            <person name="Papadopoulou E.S."/>
            <person name="Rousidou C."/>
            <person name="Vasileiadis S."/>
            <person name="Tanou G."/>
            <person name="Amoutzias G."/>
            <person name="Molassiotis A."/>
            <person name="Karpouzas D.G."/>
        </authorList>
    </citation>
    <scope>NUCLEOTIDE SEQUENCE [LARGE SCALE GENOMIC DNA]</scope>
    <source>
        <strain evidence="2 3">P3</strain>
    </source>
</reference>
<dbReference type="AlphaFoldDB" id="A0A1S1HHL9"/>
<evidence type="ECO:0000313" key="2">
    <source>
        <dbReference type="EMBL" id="OHT20010.1"/>
    </source>
</evidence>
<keyword evidence="1" id="KW-1133">Transmembrane helix</keyword>
<dbReference type="OrthoDB" id="9791166at2"/>